<sequence length="35" mass="4117">KMWSDMMHKIGFVIGDKMVKPMQKHLMPMVNKLVS</sequence>
<gene>
    <name evidence="1" type="ORF">S01H1_86271</name>
</gene>
<organism evidence="1">
    <name type="scientific">marine sediment metagenome</name>
    <dbReference type="NCBI Taxonomy" id="412755"/>
    <lineage>
        <taxon>unclassified sequences</taxon>
        <taxon>metagenomes</taxon>
        <taxon>ecological metagenomes</taxon>
    </lineage>
</organism>
<feature type="non-terminal residue" evidence="1">
    <location>
        <position position="1"/>
    </location>
</feature>
<feature type="non-terminal residue" evidence="1">
    <location>
        <position position="35"/>
    </location>
</feature>
<reference evidence="1" key="1">
    <citation type="journal article" date="2014" name="Front. Microbiol.">
        <title>High frequency of phylogenetically diverse reductive dehalogenase-homologous genes in deep subseafloor sedimentary metagenomes.</title>
        <authorList>
            <person name="Kawai M."/>
            <person name="Futagami T."/>
            <person name="Toyoda A."/>
            <person name="Takaki Y."/>
            <person name="Nishi S."/>
            <person name="Hori S."/>
            <person name="Arai W."/>
            <person name="Tsubouchi T."/>
            <person name="Morono Y."/>
            <person name="Uchiyama I."/>
            <person name="Ito T."/>
            <person name="Fujiyama A."/>
            <person name="Inagaki F."/>
            <person name="Takami H."/>
        </authorList>
    </citation>
    <scope>NUCLEOTIDE SEQUENCE</scope>
    <source>
        <strain evidence="1">Expedition CK06-06</strain>
    </source>
</reference>
<accession>X0XV02</accession>
<dbReference type="AlphaFoldDB" id="X0XV02"/>
<name>X0XV02_9ZZZZ</name>
<dbReference type="EMBL" id="BARS01059669">
    <property type="protein sequence ID" value="GAG47170.1"/>
    <property type="molecule type" value="Genomic_DNA"/>
</dbReference>
<protein>
    <submittedName>
        <fullName evidence="1">Uncharacterized protein</fullName>
    </submittedName>
</protein>
<proteinExistence type="predicted"/>
<evidence type="ECO:0000313" key="1">
    <source>
        <dbReference type="EMBL" id="GAG47170.1"/>
    </source>
</evidence>
<comment type="caution">
    <text evidence="1">The sequence shown here is derived from an EMBL/GenBank/DDBJ whole genome shotgun (WGS) entry which is preliminary data.</text>
</comment>